<dbReference type="InterPro" id="IPR009061">
    <property type="entry name" value="DNA-bd_dom_put_sf"/>
</dbReference>
<comment type="caution">
    <text evidence="4">The sequence shown here is derived from an EMBL/GenBank/DDBJ whole genome shotgun (WGS) entry which is preliminary data.</text>
</comment>
<dbReference type="PANTHER" id="PTHR30204:SF97">
    <property type="entry name" value="MERR FAMILY REGULATORY PROTEIN"/>
    <property type="match status" value="1"/>
</dbReference>
<dbReference type="InterPro" id="IPR047057">
    <property type="entry name" value="MerR_fam"/>
</dbReference>
<dbReference type="PANTHER" id="PTHR30204">
    <property type="entry name" value="REDOX-CYCLING DRUG-SENSING TRANSCRIPTIONAL ACTIVATOR SOXR"/>
    <property type="match status" value="1"/>
</dbReference>
<dbReference type="SUPFAM" id="SSF46955">
    <property type="entry name" value="Putative DNA-binding domain"/>
    <property type="match status" value="1"/>
</dbReference>
<sequence>MVQVKGDIAGGRRAEPASGQGPELDIAEVAAQTGMAASALRYYERRGLIEPSGRNGLRRAYSPDVLDRLTLIGCAQAAGFTLTQIARFLVSTPSDTELRKQLAVKAATLDEDIARLTRMRDSLRHASTCRHTPLVECPEFKSRINDVRDANANDGDGDGDVTNDADTAD</sequence>
<feature type="domain" description="HTH merR-type" evidence="3">
    <location>
        <begin position="23"/>
        <end position="91"/>
    </location>
</feature>
<evidence type="ECO:0000256" key="2">
    <source>
        <dbReference type="SAM" id="MobiDB-lite"/>
    </source>
</evidence>
<name>A0ABS5L908_9ACTN</name>
<proteinExistence type="predicted"/>
<dbReference type="SMART" id="SM00422">
    <property type="entry name" value="HTH_MERR"/>
    <property type="match status" value="1"/>
</dbReference>
<protein>
    <submittedName>
        <fullName evidence="4">MerR family transcriptional regulator</fullName>
    </submittedName>
</protein>
<feature type="region of interest" description="Disordered" evidence="2">
    <location>
        <begin position="1"/>
        <end position="23"/>
    </location>
</feature>
<accession>A0ABS5L908</accession>
<dbReference type="InterPro" id="IPR000551">
    <property type="entry name" value="MerR-type_HTH_dom"/>
</dbReference>
<dbReference type="Gene3D" id="1.10.1660.10">
    <property type="match status" value="1"/>
</dbReference>
<dbReference type="PRINTS" id="PR00040">
    <property type="entry name" value="HTHMERR"/>
</dbReference>
<keyword evidence="1" id="KW-0238">DNA-binding</keyword>
<feature type="compositionally biased region" description="Acidic residues" evidence="2">
    <location>
        <begin position="155"/>
        <end position="169"/>
    </location>
</feature>
<evidence type="ECO:0000313" key="5">
    <source>
        <dbReference type="Proteomes" id="UP000730482"/>
    </source>
</evidence>
<evidence type="ECO:0000313" key="4">
    <source>
        <dbReference type="EMBL" id="MBS2554674.1"/>
    </source>
</evidence>
<dbReference type="Proteomes" id="UP000730482">
    <property type="component" value="Unassembled WGS sequence"/>
</dbReference>
<keyword evidence="5" id="KW-1185">Reference proteome</keyword>
<evidence type="ECO:0000259" key="3">
    <source>
        <dbReference type="PROSITE" id="PS50937"/>
    </source>
</evidence>
<dbReference type="EMBL" id="JAAFYZ010000439">
    <property type="protein sequence ID" value="MBS2554674.1"/>
    <property type="molecule type" value="Genomic_DNA"/>
</dbReference>
<organism evidence="4 5">
    <name type="scientific">Catenulispora pinistramenti</name>
    <dbReference type="NCBI Taxonomy" id="2705254"/>
    <lineage>
        <taxon>Bacteria</taxon>
        <taxon>Bacillati</taxon>
        <taxon>Actinomycetota</taxon>
        <taxon>Actinomycetes</taxon>
        <taxon>Catenulisporales</taxon>
        <taxon>Catenulisporaceae</taxon>
        <taxon>Catenulispora</taxon>
    </lineage>
</organism>
<dbReference type="Pfam" id="PF13411">
    <property type="entry name" value="MerR_1"/>
    <property type="match status" value="1"/>
</dbReference>
<feature type="region of interest" description="Disordered" evidence="2">
    <location>
        <begin position="148"/>
        <end position="169"/>
    </location>
</feature>
<dbReference type="PROSITE" id="PS50937">
    <property type="entry name" value="HTH_MERR_2"/>
    <property type="match status" value="1"/>
</dbReference>
<reference evidence="4 5" key="1">
    <citation type="submission" date="2020-02" db="EMBL/GenBank/DDBJ databases">
        <title>Acidophilic actinobacteria isolated from forest soil.</title>
        <authorList>
            <person name="Golinska P."/>
        </authorList>
    </citation>
    <scope>NUCLEOTIDE SEQUENCE [LARGE SCALE GENOMIC DNA]</scope>
    <source>
        <strain evidence="4 5">NL8</strain>
    </source>
</reference>
<gene>
    <name evidence="4" type="ORF">KGQ19_48260</name>
</gene>
<dbReference type="RefSeq" id="WP_212022319.1">
    <property type="nucleotide sequence ID" value="NZ_JAAFYZ010000439.1"/>
</dbReference>
<evidence type="ECO:0000256" key="1">
    <source>
        <dbReference type="ARBA" id="ARBA00023125"/>
    </source>
</evidence>